<dbReference type="EMBL" id="AP021861">
    <property type="protein sequence ID" value="BBO35288.1"/>
    <property type="molecule type" value="Genomic_DNA"/>
</dbReference>
<organism evidence="3 4">
    <name type="scientific">Lacipirellula parvula</name>
    <dbReference type="NCBI Taxonomy" id="2650471"/>
    <lineage>
        <taxon>Bacteria</taxon>
        <taxon>Pseudomonadati</taxon>
        <taxon>Planctomycetota</taxon>
        <taxon>Planctomycetia</taxon>
        <taxon>Pirellulales</taxon>
        <taxon>Lacipirellulaceae</taxon>
        <taxon>Lacipirellula</taxon>
    </lineage>
</organism>
<gene>
    <name evidence="3" type="ORF">PLANPX_4900</name>
</gene>
<reference evidence="4" key="1">
    <citation type="submission" date="2019-10" db="EMBL/GenBank/DDBJ databases">
        <title>Lacipirellula parvula gen. nov., sp. nov., representing a lineage of planctomycetes widespread in freshwater anoxic habitats, and description of the family Lacipirellulaceae.</title>
        <authorList>
            <person name="Dedysh S.N."/>
            <person name="Kulichevskaya I.S."/>
            <person name="Beletsky A.V."/>
            <person name="Rakitin A.L."/>
            <person name="Mardanov A.V."/>
            <person name="Ivanova A.A."/>
            <person name="Saltykova V.X."/>
            <person name="Rijpstra W.I.C."/>
            <person name="Sinninghe Damste J.S."/>
            <person name="Ravin N.V."/>
        </authorList>
    </citation>
    <scope>NUCLEOTIDE SEQUENCE [LARGE SCALE GENOMIC DNA]</scope>
    <source>
        <strain evidence="4">PX69</strain>
    </source>
</reference>
<dbReference type="AlphaFoldDB" id="A0A5K7XFK0"/>
<dbReference type="InterPro" id="IPR011453">
    <property type="entry name" value="DUF1559"/>
</dbReference>
<protein>
    <recommendedName>
        <fullName evidence="2">DUF1559 domain-containing protein</fullName>
    </recommendedName>
</protein>
<accession>A0A5K7XFK0</accession>
<proteinExistence type="predicted"/>
<keyword evidence="4" id="KW-1185">Reference proteome</keyword>
<sequence>MSPLRAFPTFHLSLCLTLALSTAFAPSLGIAQEAAARPAASASESSANLEYVIPSAVVVLIAKPEQILKSSAAELFPIEILQAASIQETGLDPLEASEVVLSVSPPIAGPPSYSLLATFNDDATLKASAIARHTEQTTLADKIVEIYNGVREALSDKIAEQARQALASDDPIQQAAGRYSQRMQKKWDAVPGLVQEGDRIVLFRADLTKSEGNQLVYVATVGTLVGLLLPAVQAAREAARRNQAMNNMKQIVLGMYNYESAKAAFPTDVKLDADGKPLLSWRVLILPYIEEYELYKQFHLDEPWDSPHNKTLISKMPPVFLDPSSKLTPADGKTSYLGVKGDAYFFNGSAKGRSFSSVRDGTSNTIAFVQVDDEAAVTWTKPQDWTPSESDLLKPFDGPHPGGFFAGFCDGHISFISSSIDPTMLRALLTANGGEVIESR</sequence>
<evidence type="ECO:0000313" key="3">
    <source>
        <dbReference type="EMBL" id="BBO35288.1"/>
    </source>
</evidence>
<dbReference type="SUPFAM" id="SSF54523">
    <property type="entry name" value="Pili subunits"/>
    <property type="match status" value="1"/>
</dbReference>
<keyword evidence="1" id="KW-0732">Signal</keyword>
<dbReference type="KEGG" id="lpav:PLANPX_4900"/>
<evidence type="ECO:0000259" key="2">
    <source>
        <dbReference type="Pfam" id="PF07596"/>
    </source>
</evidence>
<dbReference type="PANTHER" id="PTHR30093:SF2">
    <property type="entry name" value="TYPE II SECRETION SYSTEM PROTEIN H"/>
    <property type="match status" value="1"/>
</dbReference>
<evidence type="ECO:0000313" key="4">
    <source>
        <dbReference type="Proteomes" id="UP000326837"/>
    </source>
</evidence>
<evidence type="ECO:0000256" key="1">
    <source>
        <dbReference type="SAM" id="SignalP"/>
    </source>
</evidence>
<feature type="chain" id="PRO_5024807121" description="DUF1559 domain-containing protein" evidence="1">
    <location>
        <begin position="26"/>
        <end position="440"/>
    </location>
</feature>
<feature type="domain" description="DUF1559" evidence="2">
    <location>
        <begin position="233"/>
        <end position="384"/>
    </location>
</feature>
<name>A0A5K7XFK0_9BACT</name>
<feature type="signal peptide" evidence="1">
    <location>
        <begin position="1"/>
        <end position="25"/>
    </location>
</feature>
<dbReference type="InterPro" id="IPR045584">
    <property type="entry name" value="Pilin-like"/>
</dbReference>
<dbReference type="PANTHER" id="PTHR30093">
    <property type="entry name" value="GENERAL SECRETION PATHWAY PROTEIN G"/>
    <property type="match status" value="1"/>
</dbReference>
<dbReference type="Proteomes" id="UP000326837">
    <property type="component" value="Chromosome"/>
</dbReference>
<dbReference type="RefSeq" id="WP_172992232.1">
    <property type="nucleotide sequence ID" value="NZ_AP021861.1"/>
</dbReference>
<dbReference type="Pfam" id="PF07596">
    <property type="entry name" value="SBP_bac_10"/>
    <property type="match status" value="1"/>
</dbReference>